<feature type="compositionally biased region" description="Basic and acidic residues" evidence="7">
    <location>
        <begin position="418"/>
        <end position="446"/>
    </location>
</feature>
<dbReference type="GO" id="GO:0032040">
    <property type="term" value="C:small-subunit processome"/>
    <property type="evidence" value="ECO:0007669"/>
    <property type="project" value="InterPro"/>
</dbReference>
<dbReference type="GO" id="GO:0030490">
    <property type="term" value="P:maturation of SSU-rRNA"/>
    <property type="evidence" value="ECO:0007669"/>
    <property type="project" value="TreeGrafter"/>
</dbReference>
<feature type="compositionally biased region" description="Acidic residues" evidence="7">
    <location>
        <begin position="340"/>
        <end position="374"/>
    </location>
</feature>
<reference evidence="8" key="1">
    <citation type="submission" date="2013-04" db="EMBL/GenBank/DDBJ databases">
        <authorList>
            <person name="Qu J."/>
            <person name="Murali S.C."/>
            <person name="Bandaranaike D."/>
            <person name="Bellair M."/>
            <person name="Blankenburg K."/>
            <person name="Chao H."/>
            <person name="Dinh H."/>
            <person name="Doddapaneni H."/>
            <person name="Downs B."/>
            <person name="Dugan-Rocha S."/>
            <person name="Elkadiri S."/>
            <person name="Gnanaolivu R.D."/>
            <person name="Hernandez B."/>
            <person name="Javaid M."/>
            <person name="Jayaseelan J.C."/>
            <person name="Lee S."/>
            <person name="Li M."/>
            <person name="Ming W."/>
            <person name="Munidasa M."/>
            <person name="Muniz J."/>
            <person name="Nguyen L."/>
            <person name="Ongeri F."/>
            <person name="Osuji N."/>
            <person name="Pu L.-L."/>
            <person name="Puazo M."/>
            <person name="Qu C."/>
            <person name="Quiroz J."/>
            <person name="Raj R."/>
            <person name="Weissenberger G."/>
            <person name="Xin Y."/>
            <person name="Zou X."/>
            <person name="Han Y."/>
            <person name="Richards S."/>
            <person name="Worley K."/>
            <person name="Muzny D."/>
            <person name="Gibbs R."/>
        </authorList>
    </citation>
    <scope>NUCLEOTIDE SEQUENCE</scope>
    <source>
        <strain evidence="8">Sampled in the wild</strain>
    </source>
</reference>
<name>A0A8K0K4K9_LADFU</name>
<protein>
    <recommendedName>
        <fullName evidence="10">Nucleolar protein 14</fullName>
    </recommendedName>
</protein>
<keyword evidence="3" id="KW-0690">Ribosome biogenesis</keyword>
<keyword evidence="5" id="KW-0539">Nucleus</keyword>
<dbReference type="GO" id="GO:0030692">
    <property type="term" value="C:Noc4p-Nop14p complex"/>
    <property type="evidence" value="ECO:0007669"/>
    <property type="project" value="TreeGrafter"/>
</dbReference>
<evidence type="ECO:0000313" key="9">
    <source>
        <dbReference type="Proteomes" id="UP000792457"/>
    </source>
</evidence>
<comment type="similarity">
    <text evidence="2">Belongs to the NOP14 family.</text>
</comment>
<feature type="compositionally biased region" description="Basic and acidic residues" evidence="7">
    <location>
        <begin position="461"/>
        <end position="470"/>
    </location>
</feature>
<feature type="compositionally biased region" description="Basic and acidic residues" evidence="7">
    <location>
        <begin position="305"/>
        <end position="318"/>
    </location>
</feature>
<feature type="compositionally biased region" description="Basic residues" evidence="7">
    <location>
        <begin position="1"/>
        <end position="10"/>
    </location>
</feature>
<evidence type="ECO:0000313" key="8">
    <source>
        <dbReference type="EMBL" id="KAG8227190.1"/>
    </source>
</evidence>
<sequence>MAKVKNKAKRNLADRVKAKPKKSTNPFEVHVNRQKFSVIGRKLKHDQGLPGIARSKAFKKRKATLLHEYHIKNKNNKFMDRRIGERNRFMSEEEKLTARFAAERMKAHKKSIYNLADEEILTHRGHALSEIEKFDDPRSDEDEDESGKLEAKFVKEAHFGGLLTKKEETESQAKSRKELIDQLIAESKKRRYEKQKMQDETLELTDKLDTQWKDLLPLVSLGKSEVEALNKAKNESTPQERVKIDPYDRAVQELKFEARGKPSEKLKTEEEIAIEEKERLEKLEAERQRRMHGFVDDVPGNFKYRSADDLDDGLRIESDIEEDDQTEDIGKDENFKEADGGESEEDAESEEGGSGDESDEDSLSDLVLESEDEKEEVRIKTKESIKDSNDEEKISSKNLKLITKESEEEETRPAAKRKLQEVSEATSKKGMEIPKKANAKDEKIALEDIPSGDENSTINKVKKELKEGSKESVSNGEDPSWPAKKKKYFSAKNEFASLEEEELEKKQLSSHYDTCKKDDDCNSFETSEKIRAELLRRKSIMEQARKELPYTFEVPDTSDGLADIMKGLSPDHQAVVLERMIKCTHPSLKSGNKERLESLFGLLVQHLHDCAWASDSQRSPAGQPKMSLPSYCFSVLESIVPYMYDLAQMSPENAAYCISELIYFKLIPQLFPTSDFRHPVSTPAVTFMSIILASCKIKTRKDIASGLFICTVMLECTSLSKRFSPEVINYLFGILHMAVPKAEGLPIPPHPRHPFKSDPIESNQLVVFRNPFRDLKETSELKLETYDLDEGKKKIDESFKVRAIAVACKLVLLYIDQLKDLLSRKNIFQPFLRLITLLPLDEYPEPLLDTIKSLQNTLDELMKDESPLEKLAHAAKKPKALKLYEPAVEEVFDGRKRKSMSREKMEREKLLHKYKKEMKGAIREIRRDKDFLAKVKVKETIRNDMERMEKVKEIFGSAATQLGEIRKMKRKA</sequence>
<organism evidence="8 9">
    <name type="scientific">Ladona fulva</name>
    <name type="common">Scarce chaser dragonfly</name>
    <name type="synonym">Libellula fulva</name>
    <dbReference type="NCBI Taxonomy" id="123851"/>
    <lineage>
        <taxon>Eukaryota</taxon>
        <taxon>Metazoa</taxon>
        <taxon>Ecdysozoa</taxon>
        <taxon>Arthropoda</taxon>
        <taxon>Hexapoda</taxon>
        <taxon>Insecta</taxon>
        <taxon>Pterygota</taxon>
        <taxon>Palaeoptera</taxon>
        <taxon>Odonata</taxon>
        <taxon>Epiprocta</taxon>
        <taxon>Anisoptera</taxon>
        <taxon>Libelluloidea</taxon>
        <taxon>Libellulidae</taxon>
        <taxon>Ladona</taxon>
    </lineage>
</organism>
<keyword evidence="4" id="KW-0698">rRNA processing</keyword>
<evidence type="ECO:0000256" key="7">
    <source>
        <dbReference type="SAM" id="MobiDB-lite"/>
    </source>
</evidence>
<evidence type="ECO:0000256" key="3">
    <source>
        <dbReference type="ARBA" id="ARBA00022517"/>
    </source>
</evidence>
<feature type="compositionally biased region" description="Basic and acidic residues" evidence="7">
    <location>
        <begin position="328"/>
        <end position="339"/>
    </location>
</feature>
<evidence type="ECO:0000256" key="6">
    <source>
        <dbReference type="ARBA" id="ARBA00024695"/>
    </source>
</evidence>
<feature type="region of interest" description="Disordered" evidence="7">
    <location>
        <begin position="1"/>
        <end position="25"/>
    </location>
</feature>
<dbReference type="PANTHER" id="PTHR23183:SF0">
    <property type="entry name" value="NUCLEOLAR PROTEIN 14"/>
    <property type="match status" value="1"/>
</dbReference>
<dbReference type="Pfam" id="PF04147">
    <property type="entry name" value="Nop14"/>
    <property type="match status" value="2"/>
</dbReference>
<dbReference type="AlphaFoldDB" id="A0A8K0K4K9"/>
<evidence type="ECO:0000256" key="2">
    <source>
        <dbReference type="ARBA" id="ARBA00007466"/>
    </source>
</evidence>
<accession>A0A8K0K4K9</accession>
<comment type="function">
    <text evidence="6">Involved in nucleolar processing of pre-18S ribosomal RNA. Has a role in the nuclear export of 40S pre-ribosomal subunit to the cytoplasm.</text>
</comment>
<comment type="caution">
    <text evidence="8">The sequence shown here is derived from an EMBL/GenBank/DDBJ whole genome shotgun (WGS) entry which is preliminary data.</text>
</comment>
<keyword evidence="9" id="KW-1185">Reference proteome</keyword>
<comment type="subcellular location">
    <subcellularLocation>
        <location evidence="1">Nucleus</location>
        <location evidence="1">Nucleolus</location>
    </subcellularLocation>
</comment>
<evidence type="ECO:0000256" key="1">
    <source>
        <dbReference type="ARBA" id="ARBA00004604"/>
    </source>
</evidence>
<gene>
    <name evidence="8" type="ORF">J437_LFUL003396</name>
</gene>
<dbReference type="OrthoDB" id="441771at2759"/>
<dbReference type="PANTHER" id="PTHR23183">
    <property type="entry name" value="NOP14"/>
    <property type="match status" value="1"/>
</dbReference>
<evidence type="ECO:0000256" key="5">
    <source>
        <dbReference type="ARBA" id="ARBA00023242"/>
    </source>
</evidence>
<proteinExistence type="inferred from homology"/>
<evidence type="ECO:0008006" key="10">
    <source>
        <dbReference type="Google" id="ProtNLM"/>
    </source>
</evidence>
<dbReference type="EMBL" id="KZ308314">
    <property type="protein sequence ID" value="KAG8227190.1"/>
    <property type="molecule type" value="Genomic_DNA"/>
</dbReference>
<dbReference type="Proteomes" id="UP000792457">
    <property type="component" value="Unassembled WGS sequence"/>
</dbReference>
<reference evidence="8" key="2">
    <citation type="submission" date="2017-10" db="EMBL/GenBank/DDBJ databases">
        <title>Ladona fulva Genome sequencing and assembly.</title>
        <authorList>
            <person name="Murali S."/>
            <person name="Richards S."/>
            <person name="Bandaranaike D."/>
            <person name="Bellair M."/>
            <person name="Blankenburg K."/>
            <person name="Chao H."/>
            <person name="Dinh H."/>
            <person name="Doddapaneni H."/>
            <person name="Dugan-Rocha S."/>
            <person name="Elkadiri S."/>
            <person name="Gnanaolivu R."/>
            <person name="Hernandez B."/>
            <person name="Skinner E."/>
            <person name="Javaid M."/>
            <person name="Lee S."/>
            <person name="Li M."/>
            <person name="Ming W."/>
            <person name="Munidasa M."/>
            <person name="Muniz J."/>
            <person name="Nguyen L."/>
            <person name="Hughes D."/>
            <person name="Osuji N."/>
            <person name="Pu L.-L."/>
            <person name="Puazo M."/>
            <person name="Qu C."/>
            <person name="Quiroz J."/>
            <person name="Raj R."/>
            <person name="Weissenberger G."/>
            <person name="Xin Y."/>
            <person name="Zou X."/>
            <person name="Han Y."/>
            <person name="Worley K."/>
            <person name="Muzny D."/>
            <person name="Gibbs R."/>
        </authorList>
    </citation>
    <scope>NUCLEOTIDE SEQUENCE</scope>
    <source>
        <strain evidence="8">Sampled in the wild</strain>
    </source>
</reference>
<dbReference type="InterPro" id="IPR007276">
    <property type="entry name" value="Nop14"/>
</dbReference>
<feature type="region of interest" description="Disordered" evidence="7">
    <location>
        <begin position="285"/>
        <end position="483"/>
    </location>
</feature>
<evidence type="ECO:0000256" key="4">
    <source>
        <dbReference type="ARBA" id="ARBA00022552"/>
    </source>
</evidence>
<feature type="compositionally biased region" description="Basic and acidic residues" evidence="7">
    <location>
        <begin position="375"/>
        <end position="395"/>
    </location>
</feature>